<protein>
    <submittedName>
        <fullName evidence="1">Ornithine cyclodeaminase family protein</fullName>
    </submittedName>
</protein>
<dbReference type="EMBL" id="JAOPJZ010000009">
    <property type="protein sequence ID" value="MCU4752766.1"/>
    <property type="molecule type" value="Genomic_DNA"/>
</dbReference>
<dbReference type="Gene3D" id="3.40.50.720">
    <property type="entry name" value="NAD(P)-binding Rossmann-like Domain"/>
    <property type="match status" value="1"/>
</dbReference>
<comment type="caution">
    <text evidence="1">The sequence shown here is derived from an EMBL/GenBank/DDBJ whole genome shotgun (WGS) entry which is preliminary data.</text>
</comment>
<dbReference type="Gene3D" id="3.30.1780.10">
    <property type="entry name" value="ornithine cyclodeaminase, domain 1"/>
    <property type="match status" value="1"/>
</dbReference>
<evidence type="ECO:0000313" key="1">
    <source>
        <dbReference type="EMBL" id="MCU4752766.1"/>
    </source>
</evidence>
<name>A0AAP2Z8Y7_9EURY</name>
<accession>A0AAP2Z8Y7</accession>
<dbReference type="PIRSF" id="PIRSF001439">
    <property type="entry name" value="CryM"/>
    <property type="match status" value="1"/>
</dbReference>
<evidence type="ECO:0000313" key="2">
    <source>
        <dbReference type="Proteomes" id="UP001321047"/>
    </source>
</evidence>
<dbReference type="PANTHER" id="PTHR13812:SF19">
    <property type="entry name" value="KETIMINE REDUCTASE MU-CRYSTALLIN"/>
    <property type="match status" value="1"/>
</dbReference>
<dbReference type="Pfam" id="PF02423">
    <property type="entry name" value="OCD_Mu_crystall"/>
    <property type="match status" value="1"/>
</dbReference>
<keyword evidence="2" id="KW-1185">Reference proteome</keyword>
<dbReference type="InterPro" id="IPR003462">
    <property type="entry name" value="ODC_Mu_crystall"/>
</dbReference>
<dbReference type="RefSeq" id="WP_342809095.1">
    <property type="nucleotide sequence ID" value="NZ_JAOPJZ010000009.1"/>
</dbReference>
<dbReference type="InterPro" id="IPR023401">
    <property type="entry name" value="ODC_N"/>
</dbReference>
<dbReference type="AlphaFoldDB" id="A0AAP2Z8Y7"/>
<reference evidence="1 2" key="1">
    <citation type="submission" date="2022-09" db="EMBL/GenBank/DDBJ databases">
        <title>Enrichment on poylsaccharides allowed isolation of novel metabolic and taxonomic groups of Haloarchaea.</title>
        <authorList>
            <person name="Sorokin D.Y."/>
            <person name="Elcheninov A.G."/>
            <person name="Khizhniak T.V."/>
            <person name="Kolganova T.V."/>
            <person name="Kublanov I.V."/>
        </authorList>
    </citation>
    <scope>NUCLEOTIDE SEQUENCE [LARGE SCALE GENOMIC DNA]</scope>
    <source>
        <strain evidence="1 2">AArc-curdl1</strain>
    </source>
</reference>
<gene>
    <name evidence="1" type="ORF">OB919_12400</name>
</gene>
<dbReference type="Proteomes" id="UP001321047">
    <property type="component" value="Unassembled WGS sequence"/>
</dbReference>
<dbReference type="PANTHER" id="PTHR13812">
    <property type="entry name" value="KETIMINE REDUCTASE MU-CRYSTALLIN"/>
    <property type="match status" value="1"/>
</dbReference>
<dbReference type="GO" id="GO:0005737">
    <property type="term" value="C:cytoplasm"/>
    <property type="evidence" value="ECO:0007669"/>
    <property type="project" value="TreeGrafter"/>
</dbReference>
<sequence length="333" mass="35190">MVRVIPDDDVRSLLDLEALLPVVADGFAAQYAGTVERPERPHYPIGTGLETADPEQPLGTGLCMPAYVHGSPYAVTKLATVFEGNEARGLPTVSARIAVDDAETGQPVAYLAGTAITNARTGCIGGLAARELAREGPVSLAVIGAGTQARWQTRAIDAATDLESVRIYSPSDSRVRCATELRDELEAPVEAVPSPARALEGATVVVTATTSTEPVFDGTDLEAGTLVIAVGAYTPEMRELDDRTLERAERVYADVPKEARETGDLCGHPDLEVDDFGGRFVDERTVTSPVPGRQSPDEILVLSSVGSAVFDAVTASQLYERARDEGVGTVVDL</sequence>
<proteinExistence type="predicted"/>
<dbReference type="InterPro" id="IPR036291">
    <property type="entry name" value="NAD(P)-bd_dom_sf"/>
</dbReference>
<dbReference type="SUPFAM" id="SSF51735">
    <property type="entry name" value="NAD(P)-binding Rossmann-fold domains"/>
    <property type="match status" value="1"/>
</dbReference>
<organism evidence="1 2">
    <name type="scientific">Natronosalvus hydrolyticus</name>
    <dbReference type="NCBI Taxonomy" id="2979988"/>
    <lineage>
        <taxon>Archaea</taxon>
        <taxon>Methanobacteriati</taxon>
        <taxon>Methanobacteriota</taxon>
        <taxon>Stenosarchaea group</taxon>
        <taxon>Halobacteria</taxon>
        <taxon>Halobacteriales</taxon>
        <taxon>Natrialbaceae</taxon>
        <taxon>Natronosalvus</taxon>
    </lineage>
</organism>